<accession>A0A8X6NYR3</accession>
<dbReference type="InterPro" id="IPR007144">
    <property type="entry name" value="SSU_processome_Utp11"/>
</dbReference>
<evidence type="ECO:0000256" key="6">
    <source>
        <dbReference type="SAM" id="MobiDB-lite"/>
    </source>
</evidence>
<keyword evidence="8" id="KW-1185">Reference proteome</keyword>
<evidence type="ECO:0000313" key="8">
    <source>
        <dbReference type="Proteomes" id="UP000887013"/>
    </source>
</evidence>
<evidence type="ECO:0000256" key="3">
    <source>
        <dbReference type="ARBA" id="ARBA00020121"/>
    </source>
</evidence>
<dbReference type="OrthoDB" id="29058at2759"/>
<comment type="subcellular location">
    <subcellularLocation>
        <location evidence="1">Nucleus</location>
        <location evidence="1">Nucleolus</location>
    </subcellularLocation>
</comment>
<sequence length="185" mass="21619">MSSWSKASKSGREHKERHQPESRKHLGLLEKKKDYKLRSRAFHVNENRLKKLLKKAKNKNPDEFHFHMINSETRDGVHYEKEKPEEHSEAQMKLMKTQDLNYINYKLSLEKKNYFDSKDLPQSLHPPSTTVFQTSSSSVLSPLTTSASDSLSILNAPTSPTMMGWTKCFERYYRTAQLTQAGKRW</sequence>
<feature type="region of interest" description="Disordered" evidence="6">
    <location>
        <begin position="1"/>
        <end position="32"/>
    </location>
</feature>
<dbReference type="PANTHER" id="PTHR12838">
    <property type="entry name" value="U3 SMALL NUCLEOLAR RNA-ASSOCIATED PROTEIN 11"/>
    <property type="match status" value="1"/>
</dbReference>
<keyword evidence="5" id="KW-0539">Nucleus</keyword>
<comment type="similarity">
    <text evidence="2">Belongs to the UTP11 family.</text>
</comment>
<feature type="compositionally biased region" description="Basic and acidic residues" evidence="6">
    <location>
        <begin position="10"/>
        <end position="32"/>
    </location>
</feature>
<dbReference type="GO" id="GO:0032040">
    <property type="term" value="C:small-subunit processome"/>
    <property type="evidence" value="ECO:0007669"/>
    <property type="project" value="InterPro"/>
</dbReference>
<gene>
    <name evidence="7" type="primary">CG1789</name>
    <name evidence="7" type="ORF">NPIL_140271</name>
</gene>
<evidence type="ECO:0000256" key="5">
    <source>
        <dbReference type="ARBA" id="ARBA00023242"/>
    </source>
</evidence>
<dbReference type="GO" id="GO:0006364">
    <property type="term" value="P:rRNA processing"/>
    <property type="evidence" value="ECO:0007669"/>
    <property type="project" value="UniProtKB-KW"/>
</dbReference>
<organism evidence="7 8">
    <name type="scientific">Nephila pilipes</name>
    <name type="common">Giant wood spider</name>
    <name type="synonym">Nephila maculata</name>
    <dbReference type="NCBI Taxonomy" id="299642"/>
    <lineage>
        <taxon>Eukaryota</taxon>
        <taxon>Metazoa</taxon>
        <taxon>Ecdysozoa</taxon>
        <taxon>Arthropoda</taxon>
        <taxon>Chelicerata</taxon>
        <taxon>Arachnida</taxon>
        <taxon>Araneae</taxon>
        <taxon>Araneomorphae</taxon>
        <taxon>Entelegynae</taxon>
        <taxon>Araneoidea</taxon>
        <taxon>Nephilidae</taxon>
        <taxon>Nephila</taxon>
    </lineage>
</organism>
<keyword evidence="4" id="KW-0698">rRNA processing</keyword>
<name>A0A8X6NYR3_NEPPI</name>
<evidence type="ECO:0000313" key="7">
    <source>
        <dbReference type="EMBL" id="GFT41571.1"/>
    </source>
</evidence>
<dbReference type="Proteomes" id="UP000887013">
    <property type="component" value="Unassembled WGS sequence"/>
</dbReference>
<comment type="caution">
    <text evidence="7">The sequence shown here is derived from an EMBL/GenBank/DDBJ whole genome shotgun (WGS) entry which is preliminary data.</text>
</comment>
<proteinExistence type="inferred from homology"/>
<evidence type="ECO:0000256" key="2">
    <source>
        <dbReference type="ARBA" id="ARBA00008105"/>
    </source>
</evidence>
<dbReference type="AlphaFoldDB" id="A0A8X6NYR3"/>
<evidence type="ECO:0000256" key="4">
    <source>
        <dbReference type="ARBA" id="ARBA00022552"/>
    </source>
</evidence>
<protein>
    <recommendedName>
        <fullName evidence="3">Probable U3 small nucleolar RNA-associated protein 11</fullName>
    </recommendedName>
</protein>
<dbReference type="Pfam" id="PF03998">
    <property type="entry name" value="Utp11"/>
    <property type="match status" value="1"/>
</dbReference>
<dbReference type="PANTHER" id="PTHR12838:SF0">
    <property type="entry name" value="U3 SMALL NUCLEOLAR RNA-ASSOCIATED PROTEIN 11-RELATED"/>
    <property type="match status" value="1"/>
</dbReference>
<reference evidence="7" key="1">
    <citation type="submission" date="2020-08" db="EMBL/GenBank/DDBJ databases">
        <title>Multicomponent nature underlies the extraordinary mechanical properties of spider dragline silk.</title>
        <authorList>
            <person name="Kono N."/>
            <person name="Nakamura H."/>
            <person name="Mori M."/>
            <person name="Yoshida Y."/>
            <person name="Ohtoshi R."/>
            <person name="Malay A.D."/>
            <person name="Moran D.A.P."/>
            <person name="Tomita M."/>
            <person name="Numata K."/>
            <person name="Arakawa K."/>
        </authorList>
    </citation>
    <scope>NUCLEOTIDE SEQUENCE</scope>
</reference>
<evidence type="ECO:0000256" key="1">
    <source>
        <dbReference type="ARBA" id="ARBA00004604"/>
    </source>
</evidence>
<dbReference type="EMBL" id="BMAW01063720">
    <property type="protein sequence ID" value="GFT41571.1"/>
    <property type="molecule type" value="Genomic_DNA"/>
</dbReference>